<proteinExistence type="predicted"/>
<dbReference type="EMBL" id="CP036279">
    <property type="protein sequence ID" value="QDU64110.1"/>
    <property type="molecule type" value="Genomic_DNA"/>
</dbReference>
<reference evidence="1 2" key="1">
    <citation type="submission" date="2019-02" db="EMBL/GenBank/DDBJ databases">
        <title>Deep-cultivation of Planctomycetes and their phenomic and genomic characterization uncovers novel biology.</title>
        <authorList>
            <person name="Wiegand S."/>
            <person name="Jogler M."/>
            <person name="Boedeker C."/>
            <person name="Pinto D."/>
            <person name="Vollmers J."/>
            <person name="Rivas-Marin E."/>
            <person name="Kohn T."/>
            <person name="Peeters S.H."/>
            <person name="Heuer A."/>
            <person name="Rast P."/>
            <person name="Oberbeckmann S."/>
            <person name="Bunk B."/>
            <person name="Jeske O."/>
            <person name="Meyerdierks A."/>
            <person name="Storesund J.E."/>
            <person name="Kallscheuer N."/>
            <person name="Luecker S."/>
            <person name="Lage O.M."/>
            <person name="Pohl T."/>
            <person name="Merkel B.J."/>
            <person name="Hornburger P."/>
            <person name="Mueller R.-W."/>
            <person name="Bruemmer F."/>
            <person name="Labrenz M."/>
            <person name="Spormann A.M."/>
            <person name="Op den Camp H."/>
            <person name="Overmann J."/>
            <person name="Amann R."/>
            <person name="Jetten M.S.M."/>
            <person name="Mascher T."/>
            <person name="Medema M.H."/>
            <person name="Devos D.P."/>
            <person name="Kaster A.-K."/>
            <person name="Ovreas L."/>
            <person name="Rohde M."/>
            <person name="Galperin M.Y."/>
            <person name="Jogler C."/>
        </authorList>
    </citation>
    <scope>NUCLEOTIDE SEQUENCE [LARGE SCALE GENOMIC DNA]</scope>
    <source>
        <strain evidence="1 2">Pan216</strain>
    </source>
</reference>
<name>A0A518BAU7_9BACT</name>
<sequence length="287" mass="32461">MRLLFAIPHFYDPEGNRRHASANEHRARRAETVRTSLSSLRQTFTASQGTIDIAERKFVPINTASSVEADLVVCTTRGKHLLEDLALPAKCFTHHATDAEPMYLGYECHAVLRDRLGDYDYYCFLEDDLILSDPWFFLKLAFFNECAGPECLLQPNRFEVSMTGAVRKAYIDGDLALPATERFQNISERSTLDGKLLGRPVKFQRPRNPHSGCFFLTKNQLEHWASQPYFLDRSAAFIGPLESAATLGIMRAFRIYKTSPAAADFLEILHHRSAFLGLIGRQISVSI</sequence>
<dbReference type="RefSeq" id="WP_145262078.1">
    <property type="nucleotide sequence ID" value="NZ_CP036279.1"/>
</dbReference>
<protein>
    <recommendedName>
        <fullName evidence="3">Calcium-binding protein</fullName>
    </recommendedName>
</protein>
<keyword evidence="2" id="KW-1185">Reference proteome</keyword>
<evidence type="ECO:0000313" key="1">
    <source>
        <dbReference type="EMBL" id="QDU64110.1"/>
    </source>
</evidence>
<gene>
    <name evidence="1" type="ORF">Pan216_49990</name>
</gene>
<accession>A0A518BAU7</accession>
<dbReference type="Proteomes" id="UP000317093">
    <property type="component" value="Chromosome"/>
</dbReference>
<dbReference type="AlphaFoldDB" id="A0A518BAU7"/>
<dbReference type="OrthoDB" id="270676at2"/>
<evidence type="ECO:0008006" key="3">
    <source>
        <dbReference type="Google" id="ProtNLM"/>
    </source>
</evidence>
<organism evidence="1 2">
    <name type="scientific">Kolteria novifilia</name>
    <dbReference type="NCBI Taxonomy" id="2527975"/>
    <lineage>
        <taxon>Bacteria</taxon>
        <taxon>Pseudomonadati</taxon>
        <taxon>Planctomycetota</taxon>
        <taxon>Planctomycetia</taxon>
        <taxon>Kolteriales</taxon>
        <taxon>Kolteriaceae</taxon>
        <taxon>Kolteria</taxon>
    </lineage>
</organism>
<evidence type="ECO:0000313" key="2">
    <source>
        <dbReference type="Proteomes" id="UP000317093"/>
    </source>
</evidence>
<dbReference type="KEGG" id="knv:Pan216_49990"/>